<reference evidence="1" key="3">
    <citation type="submission" date="2025-09" db="UniProtKB">
        <authorList>
            <consortium name="Ensembl"/>
        </authorList>
    </citation>
    <scope>IDENTIFICATION</scope>
    <source>
        <strain evidence="1">Boxer</strain>
    </source>
</reference>
<dbReference type="InterPro" id="IPR041537">
    <property type="entry name" value="DUF5547"/>
</dbReference>
<accession>A0A8I3NVL1</accession>
<dbReference type="Pfam" id="PF17701">
    <property type="entry name" value="DUF5547"/>
    <property type="match status" value="1"/>
</dbReference>
<evidence type="ECO:0000313" key="1">
    <source>
        <dbReference type="Ensembl" id="ENSCAFP00845025135.1"/>
    </source>
</evidence>
<reference evidence="1" key="1">
    <citation type="submission" date="2020-03" db="EMBL/GenBank/DDBJ databases">
        <title>Long-read based genome assembly of a Labrador retriever dog.</title>
        <authorList>
            <person name="Eory L."/>
            <person name="Zhang W."/>
            <person name="Schoenebeck J."/>
        </authorList>
    </citation>
    <scope>NUCLEOTIDE SEQUENCE [LARGE SCALE GENOMIC DNA]</scope>
    <source>
        <strain evidence="1">Labrador retriever</strain>
    </source>
</reference>
<organism evidence="1 2">
    <name type="scientific">Canis lupus familiaris</name>
    <name type="common">Dog</name>
    <name type="synonym">Canis familiaris</name>
    <dbReference type="NCBI Taxonomy" id="9615"/>
    <lineage>
        <taxon>Eukaryota</taxon>
        <taxon>Metazoa</taxon>
        <taxon>Chordata</taxon>
        <taxon>Craniata</taxon>
        <taxon>Vertebrata</taxon>
        <taxon>Euteleostomi</taxon>
        <taxon>Mammalia</taxon>
        <taxon>Eutheria</taxon>
        <taxon>Laurasiatheria</taxon>
        <taxon>Carnivora</taxon>
        <taxon>Caniformia</taxon>
        <taxon>Canidae</taxon>
        <taxon>Canis</taxon>
    </lineage>
</organism>
<evidence type="ECO:0000313" key="2">
    <source>
        <dbReference type="Proteomes" id="UP000805418"/>
    </source>
</evidence>
<dbReference type="OrthoDB" id="9441888at2759"/>
<dbReference type="GeneTree" id="ENSGT00390000000424"/>
<reference evidence="1" key="2">
    <citation type="submission" date="2025-08" db="UniProtKB">
        <authorList>
            <consortium name="Ensembl"/>
        </authorList>
    </citation>
    <scope>IDENTIFICATION</scope>
    <source>
        <strain evidence="1">Boxer</strain>
    </source>
</reference>
<dbReference type="AlphaFoldDB" id="A0A8I3NVL1"/>
<dbReference type="Ensembl" id="ENSCAFT00845032154.1">
    <property type="protein sequence ID" value="ENSCAFP00845025135.1"/>
    <property type="gene ID" value="ENSCAFG00845018181.1"/>
</dbReference>
<keyword evidence="2" id="KW-1185">Reference proteome</keyword>
<protein>
    <submittedName>
        <fullName evidence="1">Uncharacterized protein</fullName>
    </submittedName>
</protein>
<dbReference type="Proteomes" id="UP000805418">
    <property type="component" value="Chromosome 10"/>
</dbReference>
<name>A0A8I3NVL1_CANLF</name>
<proteinExistence type="predicted"/>
<sequence length="256" mass="27751">TSHPSVPSPSNQPLAASPQLNSYSLPVAAAPGWNAHAQGCISACLLPSALGTPVALLLQFCGIFSPSGYGVVLDPRSVNSLLPLGRWKVAELSCRNQEPVFGESPRSGPAAAASPERAVLSGTVDFIPQPKKLNIFFPLWKSKECNQVEETFLLLTKVPANYIYSTIPMGFSLGKPATQVSAICMDSKVDDHLMRRTEKSKLEPVLFQNTKKIRLEDTNQENFTRNKEISGCLSEKTLGSVVYVKESDGIEMTDVE</sequence>